<keyword evidence="3" id="KW-1185">Reference proteome</keyword>
<dbReference type="Gene3D" id="3.40.50.300">
    <property type="entry name" value="P-loop containing nucleotide triphosphate hydrolases"/>
    <property type="match status" value="1"/>
</dbReference>
<dbReference type="EMBL" id="FNJI01000057">
    <property type="protein sequence ID" value="SDP80083.1"/>
    <property type="molecule type" value="Genomic_DNA"/>
</dbReference>
<proteinExistence type="predicted"/>
<dbReference type="Proteomes" id="UP000199073">
    <property type="component" value="Unassembled WGS sequence"/>
</dbReference>
<protein>
    <submittedName>
        <fullName evidence="2">Cytidylate kinase</fullName>
    </submittedName>
</protein>
<dbReference type="PROSITE" id="PS50914">
    <property type="entry name" value="BON"/>
    <property type="match status" value="1"/>
</dbReference>
<accession>A0A1H0VNY9</accession>
<dbReference type="OrthoDB" id="5416804at2"/>
<evidence type="ECO:0000313" key="3">
    <source>
        <dbReference type="Proteomes" id="UP000199073"/>
    </source>
</evidence>
<dbReference type="Pfam" id="PF04972">
    <property type="entry name" value="BON"/>
    <property type="match status" value="1"/>
</dbReference>
<keyword evidence="2" id="KW-0418">Kinase</keyword>
<dbReference type="InterPro" id="IPR027417">
    <property type="entry name" value="P-loop_NTPase"/>
</dbReference>
<feature type="domain" description="BON" evidence="1">
    <location>
        <begin position="199"/>
        <end position="267"/>
    </location>
</feature>
<organism evidence="2 3">
    <name type="scientific">Desulforhopalus singaporensis</name>
    <dbReference type="NCBI Taxonomy" id="91360"/>
    <lineage>
        <taxon>Bacteria</taxon>
        <taxon>Pseudomonadati</taxon>
        <taxon>Thermodesulfobacteriota</taxon>
        <taxon>Desulfobulbia</taxon>
        <taxon>Desulfobulbales</taxon>
        <taxon>Desulfocapsaceae</taxon>
        <taxon>Desulforhopalus</taxon>
    </lineage>
</organism>
<reference evidence="2 3" key="1">
    <citation type="submission" date="2016-10" db="EMBL/GenBank/DDBJ databases">
        <authorList>
            <person name="de Groot N.N."/>
        </authorList>
    </citation>
    <scope>NUCLEOTIDE SEQUENCE [LARGE SCALE GENOMIC DNA]</scope>
    <source>
        <strain evidence="2 3">DSM 12130</strain>
    </source>
</reference>
<evidence type="ECO:0000259" key="1">
    <source>
        <dbReference type="PROSITE" id="PS50914"/>
    </source>
</evidence>
<dbReference type="InterPro" id="IPR007055">
    <property type="entry name" value="BON_dom"/>
</dbReference>
<keyword evidence="2" id="KW-0808">Transferase</keyword>
<dbReference type="Gene3D" id="3.30.1340.30">
    <property type="match status" value="1"/>
</dbReference>
<sequence>MAIVTISRGTFSGGKEVAEKLANRLNYSCVSREMVITEAAQYFSIDESQLSDAMAEAPSILSSDRPISASNVNFVRFVLLKRIRNMDLVYHGLAGDMLLRGVKKILRVRIFAGTDYRVDAAMAAHGIDHEKAVEMIQELDTKRNKWAQVVLGVEWNDPSLYDISFNLKYMNIDSVVNVLEKLTRCEEFTPDETTTKSLEDLILSSNVWAAITQHKQSWSHLVHVMAEDGRVTVYGDVVSRKLADAICTIAGGADGVKEVVNNINVGTKWLL</sequence>
<dbReference type="STRING" id="91360.SAMN05660330_04164"/>
<name>A0A1H0VNY9_9BACT</name>
<gene>
    <name evidence="2" type="ORF">SAMN05660330_04164</name>
</gene>
<dbReference type="RefSeq" id="WP_092226026.1">
    <property type="nucleotide sequence ID" value="NZ_FNJI01000057.1"/>
</dbReference>
<dbReference type="AlphaFoldDB" id="A0A1H0VNY9"/>
<dbReference type="Pfam" id="PF13189">
    <property type="entry name" value="Cytidylate_kin2"/>
    <property type="match status" value="1"/>
</dbReference>
<evidence type="ECO:0000313" key="2">
    <source>
        <dbReference type="EMBL" id="SDP80083.1"/>
    </source>
</evidence>
<dbReference type="GO" id="GO:0016301">
    <property type="term" value="F:kinase activity"/>
    <property type="evidence" value="ECO:0007669"/>
    <property type="project" value="UniProtKB-KW"/>
</dbReference>